<keyword evidence="2 5" id="KW-0812">Transmembrane</keyword>
<reference evidence="8 9" key="1">
    <citation type="submission" date="2018-03" db="EMBL/GenBank/DDBJ databases">
        <title>Genomic Encyclopedia of Archaeal and Bacterial Type Strains, Phase II (KMG-II): from individual species to whole genera.</title>
        <authorList>
            <person name="Goeker M."/>
        </authorList>
    </citation>
    <scope>NUCLEOTIDE SEQUENCE [LARGE SCALE GENOMIC DNA]</scope>
    <source>
        <strain evidence="8 9">DSM 28229</strain>
    </source>
</reference>
<organism evidence="8 9">
    <name type="scientific">Sediminitomix flava</name>
    <dbReference type="NCBI Taxonomy" id="379075"/>
    <lineage>
        <taxon>Bacteria</taxon>
        <taxon>Pseudomonadati</taxon>
        <taxon>Bacteroidota</taxon>
        <taxon>Cytophagia</taxon>
        <taxon>Cytophagales</taxon>
        <taxon>Flammeovirgaceae</taxon>
        <taxon>Sediminitomix</taxon>
    </lineage>
</organism>
<evidence type="ECO:0000256" key="4">
    <source>
        <dbReference type="ARBA" id="ARBA00023136"/>
    </source>
</evidence>
<evidence type="ECO:0000313" key="9">
    <source>
        <dbReference type="Proteomes" id="UP000245535"/>
    </source>
</evidence>
<dbReference type="PANTHER" id="PTHR43394:SF4">
    <property type="entry name" value="TOXIN SECRETION ABC TRANSPORTER ATP-BINDING PROTEIN"/>
    <property type="match status" value="1"/>
</dbReference>
<dbReference type="Gene3D" id="1.20.1560.10">
    <property type="entry name" value="ABC transporter type 1, transmembrane domain"/>
    <property type="match status" value="1"/>
</dbReference>
<dbReference type="PROSITE" id="PS50929">
    <property type="entry name" value="ABC_TM1F"/>
    <property type="match status" value="1"/>
</dbReference>
<dbReference type="GO" id="GO:0016887">
    <property type="term" value="F:ATP hydrolysis activity"/>
    <property type="evidence" value="ECO:0007669"/>
    <property type="project" value="InterPro"/>
</dbReference>
<dbReference type="Proteomes" id="UP000245535">
    <property type="component" value="Unassembled WGS sequence"/>
</dbReference>
<dbReference type="InterPro" id="IPR027417">
    <property type="entry name" value="P-loop_NTPase"/>
</dbReference>
<evidence type="ECO:0000259" key="6">
    <source>
        <dbReference type="PROSITE" id="PS50893"/>
    </source>
</evidence>
<keyword evidence="9" id="KW-1185">Reference proteome</keyword>
<feature type="transmembrane region" description="Helical" evidence="5">
    <location>
        <begin position="310"/>
        <end position="328"/>
    </location>
</feature>
<dbReference type="Pfam" id="PF00664">
    <property type="entry name" value="ABC_membrane"/>
    <property type="match status" value="1"/>
</dbReference>
<dbReference type="InterPro" id="IPR036640">
    <property type="entry name" value="ABC1_TM_sf"/>
</dbReference>
<dbReference type="InterPro" id="IPR003439">
    <property type="entry name" value="ABC_transporter-like_ATP-bd"/>
</dbReference>
<dbReference type="RefSeq" id="WP_109622472.1">
    <property type="nucleotide sequence ID" value="NZ_QGDO01000009.1"/>
</dbReference>
<feature type="transmembrane region" description="Helical" evidence="5">
    <location>
        <begin position="286"/>
        <end position="304"/>
    </location>
</feature>
<feature type="domain" description="ABC transporter" evidence="6">
    <location>
        <begin position="487"/>
        <end position="722"/>
    </location>
</feature>
<evidence type="ECO:0000313" key="8">
    <source>
        <dbReference type="EMBL" id="PWJ36071.1"/>
    </source>
</evidence>
<dbReference type="GO" id="GO:0015421">
    <property type="term" value="F:ABC-type oligopeptide transporter activity"/>
    <property type="evidence" value="ECO:0007669"/>
    <property type="project" value="TreeGrafter"/>
</dbReference>
<dbReference type="InterPro" id="IPR039421">
    <property type="entry name" value="Type_1_exporter"/>
</dbReference>
<dbReference type="PANTHER" id="PTHR43394">
    <property type="entry name" value="ATP-DEPENDENT PERMEASE MDL1, MITOCHONDRIAL"/>
    <property type="match status" value="1"/>
</dbReference>
<evidence type="ECO:0000259" key="7">
    <source>
        <dbReference type="PROSITE" id="PS50929"/>
    </source>
</evidence>
<dbReference type="AlphaFoldDB" id="A0A315Z0N3"/>
<evidence type="ECO:0000256" key="3">
    <source>
        <dbReference type="ARBA" id="ARBA00022989"/>
    </source>
</evidence>
<accession>A0A315Z0N3</accession>
<evidence type="ECO:0000256" key="5">
    <source>
        <dbReference type="SAM" id="Phobius"/>
    </source>
</evidence>
<dbReference type="InterPro" id="IPR011527">
    <property type="entry name" value="ABC1_TM_dom"/>
</dbReference>
<dbReference type="SUPFAM" id="SSF52540">
    <property type="entry name" value="P-loop containing nucleoside triphosphate hydrolases"/>
    <property type="match status" value="1"/>
</dbReference>
<keyword evidence="3 5" id="KW-1133">Transmembrane helix</keyword>
<dbReference type="EMBL" id="QGDO01000009">
    <property type="protein sequence ID" value="PWJ36071.1"/>
    <property type="molecule type" value="Genomic_DNA"/>
</dbReference>
<name>A0A315Z0N3_SEDFL</name>
<dbReference type="Gene3D" id="3.40.50.300">
    <property type="entry name" value="P-loop containing nucleotide triphosphate hydrolases"/>
    <property type="match status" value="1"/>
</dbReference>
<dbReference type="Pfam" id="PF00005">
    <property type="entry name" value="ABC_tran"/>
    <property type="match status" value="1"/>
</dbReference>
<feature type="transmembrane region" description="Helical" evidence="5">
    <location>
        <begin position="396"/>
        <end position="419"/>
    </location>
</feature>
<dbReference type="SUPFAM" id="SSF90123">
    <property type="entry name" value="ABC transporter transmembrane region"/>
    <property type="match status" value="1"/>
</dbReference>
<feature type="transmembrane region" description="Helical" evidence="5">
    <location>
        <begin position="209"/>
        <end position="234"/>
    </location>
</feature>
<dbReference type="OrthoDB" id="311344at2"/>
<feature type="transmembrane region" description="Helical" evidence="5">
    <location>
        <begin position="172"/>
        <end position="197"/>
    </location>
</feature>
<sequence length="726" mass="81666">MNATQFIPICRRLASIISFDYKSESLKDQFNNDTNYEDNVVAFLQDLSSKAQKIDLALIRHQVTVSDFQQLVAEANYPIFSFYEEQGKLTPVIFYKPDRKSLSAYAYFDNEEVLLEDPEDALPFIHINAEGLVEYVAPIPLDSLVSSDKDLEKSKGPVQRLMALLGAEKKDILYIYFYAIIISIISLVLPVGVQAVIEMVAGGVVFDSIALLITIIIVATLVTGGLQIMQISLVEIIQRRIFVKAALEYTYRLPRMKVESILGEYAPELMNRFFDILNIQKGLPKLLIDLSAAVLQIIFGLVLLSFYHPLFIVFGLILVSVLIALFYYTGPKGLRASLIESKYKYKVVHWLEEIARTLYSFKLAGSAGLSVEKTDTYTSNYLRYRKKLFKVLIGQYSYIVVFKTLVTGGLLTIGTFLVINREINLGQFVASEIVIVLVLGAVEKLILNIDVVYQSLTAVEKIGYVTDIPLERKGGIHMHKETEGMDIKIKDLSYSYPNASRKVLQNINLEIKGKETVCITGYNNSGKATLINIISGLMENYDGLVSFNKISLRDINLNSLRDTIARNVSEDELFDGTILENITMGKAKVKYQDVIWALESVNLLDFVNMQKDGLQTMITSGGQSYSSSIASKLILARCIAERPKLLILNKSFSKINKPERLQLISFLMNKENPWTLLCISNDPLMLSACDRVVLMDNGQIACEGSYEQMIKNDKFRDCMIDPDSII</sequence>
<proteinExistence type="predicted"/>
<evidence type="ECO:0000256" key="1">
    <source>
        <dbReference type="ARBA" id="ARBA00004651"/>
    </source>
</evidence>
<comment type="caution">
    <text evidence="8">The sequence shown here is derived from an EMBL/GenBank/DDBJ whole genome shotgun (WGS) entry which is preliminary data.</text>
</comment>
<evidence type="ECO:0000256" key="2">
    <source>
        <dbReference type="ARBA" id="ARBA00022692"/>
    </source>
</evidence>
<dbReference type="PROSITE" id="PS50893">
    <property type="entry name" value="ABC_TRANSPORTER_2"/>
    <property type="match status" value="1"/>
</dbReference>
<gene>
    <name evidence="8" type="ORF">BC781_10986</name>
</gene>
<comment type="subcellular location">
    <subcellularLocation>
        <location evidence="1">Cell membrane</location>
        <topology evidence="1">Multi-pass membrane protein</topology>
    </subcellularLocation>
</comment>
<dbReference type="GO" id="GO:0005886">
    <property type="term" value="C:plasma membrane"/>
    <property type="evidence" value="ECO:0007669"/>
    <property type="project" value="UniProtKB-SubCell"/>
</dbReference>
<protein>
    <submittedName>
        <fullName evidence="8">ABC-type bacteriocin/lantibiotic exporter with double-glycine peptidase domain</fullName>
    </submittedName>
</protein>
<dbReference type="GO" id="GO:0005524">
    <property type="term" value="F:ATP binding"/>
    <property type="evidence" value="ECO:0007669"/>
    <property type="project" value="InterPro"/>
</dbReference>
<keyword evidence="4 5" id="KW-0472">Membrane</keyword>
<feature type="domain" description="ABC transmembrane type-1" evidence="7">
    <location>
        <begin position="177"/>
        <end position="454"/>
    </location>
</feature>